<dbReference type="InterPro" id="IPR051448">
    <property type="entry name" value="CdaR-like_regulators"/>
</dbReference>
<evidence type="ECO:0000313" key="3">
    <source>
        <dbReference type="Proteomes" id="UP000442990"/>
    </source>
</evidence>
<dbReference type="Pfam" id="PF13556">
    <property type="entry name" value="HTH_30"/>
    <property type="match status" value="1"/>
</dbReference>
<dbReference type="AlphaFoldDB" id="A0A7J5DD02"/>
<dbReference type="Gene3D" id="1.10.10.2840">
    <property type="entry name" value="PucR C-terminal helix-turn-helix domain"/>
    <property type="match status" value="1"/>
</dbReference>
<proteinExistence type="predicted"/>
<dbReference type="InterPro" id="IPR042070">
    <property type="entry name" value="PucR_C-HTH_sf"/>
</dbReference>
<dbReference type="InterPro" id="IPR025736">
    <property type="entry name" value="PucR_C-HTH_dom"/>
</dbReference>
<comment type="caution">
    <text evidence="2">The sequence shown here is derived from an EMBL/GenBank/DDBJ whole genome shotgun (WGS) entry which is preliminary data.</text>
</comment>
<feature type="non-terminal residue" evidence="2">
    <location>
        <position position="1"/>
    </location>
</feature>
<accession>A0A7J5DD02</accession>
<dbReference type="PANTHER" id="PTHR33744">
    <property type="entry name" value="CARBOHYDRATE DIACID REGULATOR"/>
    <property type="match status" value="1"/>
</dbReference>
<reference evidence="2 3" key="1">
    <citation type="submission" date="2019-09" db="EMBL/GenBank/DDBJ databases">
        <title>Isolation and identification of active actinomycetes.</title>
        <authorList>
            <person name="Yu Z."/>
            <person name="Han C."/>
            <person name="Yu B."/>
        </authorList>
    </citation>
    <scope>NUCLEOTIDE SEQUENCE [LARGE SCALE GENOMIC DNA]</scope>
    <source>
        <strain evidence="2 3">NEAU-H2</strain>
    </source>
</reference>
<feature type="domain" description="PucR C-terminal helix-turn-helix" evidence="1">
    <location>
        <begin position="57"/>
        <end position="114"/>
    </location>
</feature>
<dbReference type="RefSeq" id="WP_151470805.1">
    <property type="nucleotide sequence ID" value="NZ_WBKG01000017.1"/>
</dbReference>
<protein>
    <submittedName>
        <fullName evidence="2">PucR family transcriptional regulator</fullName>
    </submittedName>
</protein>
<name>A0A7J5DD02_9ACTN</name>
<organism evidence="2 3">
    <name type="scientific">Streptomyces triticiradicis</name>
    <dbReference type="NCBI Taxonomy" id="2651189"/>
    <lineage>
        <taxon>Bacteria</taxon>
        <taxon>Bacillati</taxon>
        <taxon>Actinomycetota</taxon>
        <taxon>Actinomycetes</taxon>
        <taxon>Kitasatosporales</taxon>
        <taxon>Streptomycetaceae</taxon>
        <taxon>Streptomyces</taxon>
    </lineage>
</organism>
<dbReference type="Proteomes" id="UP000442990">
    <property type="component" value="Unassembled WGS sequence"/>
</dbReference>
<keyword evidence="3" id="KW-1185">Reference proteome</keyword>
<sequence>WAAADAQAARALARARATRAALVRHGDRPALAGLVLPEDAEAHARTLLAPLAGTPALTETLRTWLSLHGSWDRTAVALSVHRNTVRQRIARCAALLEADLDDPDVRMELWFALREG</sequence>
<dbReference type="EMBL" id="WBKG01000017">
    <property type="protein sequence ID" value="KAB1986704.1"/>
    <property type="molecule type" value="Genomic_DNA"/>
</dbReference>
<evidence type="ECO:0000313" key="2">
    <source>
        <dbReference type="EMBL" id="KAB1986704.1"/>
    </source>
</evidence>
<gene>
    <name evidence="2" type="ORF">F8144_20435</name>
</gene>
<evidence type="ECO:0000259" key="1">
    <source>
        <dbReference type="Pfam" id="PF13556"/>
    </source>
</evidence>
<dbReference type="PANTHER" id="PTHR33744:SF1">
    <property type="entry name" value="DNA-BINDING TRANSCRIPTIONAL ACTIVATOR ADER"/>
    <property type="match status" value="1"/>
</dbReference>